<dbReference type="AlphaFoldDB" id="A0A410FUS4"/>
<evidence type="ECO:0000313" key="1">
    <source>
        <dbReference type="EMBL" id="QAA76875.1"/>
    </source>
</evidence>
<evidence type="ECO:0000313" key="2">
    <source>
        <dbReference type="Proteomes" id="UP000287233"/>
    </source>
</evidence>
<name>A0A410FUS4_BIPS1</name>
<dbReference type="EMBL" id="CP034928">
    <property type="protein sequence ID" value="QAA76875.1"/>
    <property type="molecule type" value="Genomic_DNA"/>
</dbReference>
<dbReference type="InterPro" id="IPR028979">
    <property type="entry name" value="Ser_kin/Pase_Hpr-like_N_sf"/>
</dbReference>
<reference evidence="2" key="1">
    <citation type="submission" date="2018-12" db="EMBL/GenBank/DDBJ databases">
        <title>Complete genome sequence of an uncultured bacterium of the candidate phylum Bipolaricaulota.</title>
        <authorList>
            <person name="Kadnikov V.V."/>
            <person name="Mardanov A.V."/>
            <person name="Beletsky A.V."/>
            <person name="Frank Y.A."/>
            <person name="Karnachuk O.V."/>
            <person name="Ravin N.V."/>
        </authorList>
    </citation>
    <scope>NUCLEOTIDE SEQUENCE [LARGE SCALE GENOMIC DNA]</scope>
</reference>
<sequence>MKLREIAELVDARFVTGADQAEREVTSAFAADLLSDVLAMVQDEGVLLITGMITPQVVRVAEVMNMCAVLFVRGKVPAAATVAYAVGTGIPLLATRRIMFEACGILYQAGVEAAQRKRMPLDDGSPDAPRP</sequence>
<dbReference type="KEGG" id="bih:BIP78_1109"/>
<dbReference type="SUPFAM" id="SSF75138">
    <property type="entry name" value="HprK N-terminal domain-like"/>
    <property type="match status" value="1"/>
</dbReference>
<proteinExistence type="predicted"/>
<evidence type="ECO:0008006" key="3">
    <source>
        <dbReference type="Google" id="ProtNLM"/>
    </source>
</evidence>
<organism evidence="1 2">
    <name type="scientific">Bipolaricaulis sibiricus</name>
    <dbReference type="NCBI Taxonomy" id="2501609"/>
    <lineage>
        <taxon>Bacteria</taxon>
        <taxon>Candidatus Bipolaricaulota</taxon>
        <taxon>Candidatus Bipolaricaulia</taxon>
        <taxon>Candidatus Bipolaricaulales</taxon>
        <taxon>Candidatus Bipolaricaulaceae</taxon>
        <taxon>Candidatus Bipolaricaulis</taxon>
    </lineage>
</organism>
<protein>
    <recommendedName>
        <fullName evidence="3">DRTGG domain-containing protein</fullName>
    </recommendedName>
</protein>
<accession>A0A410FUS4</accession>
<dbReference type="Proteomes" id="UP000287233">
    <property type="component" value="Chromosome"/>
</dbReference>
<dbReference type="Gene3D" id="3.40.1390.20">
    <property type="entry name" value="HprK N-terminal domain-like"/>
    <property type="match status" value="1"/>
</dbReference>
<gene>
    <name evidence="1" type="ORF">BIP78_1109</name>
</gene>